<evidence type="ECO:0000256" key="1">
    <source>
        <dbReference type="SAM" id="MobiDB-lite"/>
    </source>
</evidence>
<accession>A0A6P1DUA0</accession>
<evidence type="ECO:0000313" key="2">
    <source>
        <dbReference type="EMBL" id="NEX19275.1"/>
    </source>
</evidence>
<reference evidence="2 3" key="2">
    <citation type="submission" date="2020-02" db="EMBL/GenBank/DDBJ databases">
        <title>Genome sequences of Thiorhodococcus mannitoliphagus and Thiorhodococcus minor, purple sulfur photosynthetic bacteria in the gammaproteobacterial family, Chromatiaceae.</title>
        <authorList>
            <person name="Aviles F.A."/>
            <person name="Meyer T.E."/>
            <person name="Kyndt J.A."/>
        </authorList>
    </citation>
    <scope>NUCLEOTIDE SEQUENCE [LARGE SCALE GENOMIC DNA]</scope>
    <source>
        <strain evidence="2 3">DSM 18266</strain>
    </source>
</reference>
<name>A0A6P1DUA0_9GAMM</name>
<proteinExistence type="predicted"/>
<dbReference type="RefSeq" id="WP_164652178.1">
    <property type="nucleotide sequence ID" value="NZ_JAAIJR010000007.1"/>
</dbReference>
<organism evidence="2 3">
    <name type="scientific">Thiorhodococcus mannitoliphagus</name>
    <dbReference type="NCBI Taxonomy" id="329406"/>
    <lineage>
        <taxon>Bacteria</taxon>
        <taxon>Pseudomonadati</taxon>
        <taxon>Pseudomonadota</taxon>
        <taxon>Gammaproteobacteria</taxon>
        <taxon>Chromatiales</taxon>
        <taxon>Chromatiaceae</taxon>
        <taxon>Thiorhodococcus</taxon>
    </lineage>
</organism>
<sequence length="60" mass="6697">MFLIKRDILIVIGVFLTLMLVFLLETSSADPEQESRQKAPQGEQTYPSEPGSGQNKIPAY</sequence>
<evidence type="ECO:0000313" key="3">
    <source>
        <dbReference type="Proteomes" id="UP000471640"/>
    </source>
</evidence>
<comment type="caution">
    <text evidence="2">The sequence shown here is derived from an EMBL/GenBank/DDBJ whole genome shotgun (WGS) entry which is preliminary data.</text>
</comment>
<gene>
    <name evidence="2" type="ORF">G3480_02925</name>
</gene>
<protein>
    <submittedName>
        <fullName evidence="2">Uncharacterized protein</fullName>
    </submittedName>
</protein>
<keyword evidence="3" id="KW-1185">Reference proteome</keyword>
<feature type="compositionally biased region" description="Polar residues" evidence="1">
    <location>
        <begin position="42"/>
        <end position="60"/>
    </location>
</feature>
<feature type="region of interest" description="Disordered" evidence="1">
    <location>
        <begin position="28"/>
        <end position="60"/>
    </location>
</feature>
<dbReference type="Proteomes" id="UP000471640">
    <property type="component" value="Unassembled WGS sequence"/>
</dbReference>
<dbReference type="AlphaFoldDB" id="A0A6P1DUA0"/>
<reference evidence="3" key="1">
    <citation type="journal article" date="2020" name="Microbiol. Resour. Announc.">
        <title>Draft Genome Sequences of Thiorhodococcus mannitoliphagus and Thiorhodococcus minor, Purple Sulfur Photosynthetic Bacteria in the Gammaproteobacterial Family Chromatiaceae.</title>
        <authorList>
            <person name="Aviles F.A."/>
            <person name="Meyer T.E."/>
            <person name="Kyndt J.A."/>
        </authorList>
    </citation>
    <scope>NUCLEOTIDE SEQUENCE [LARGE SCALE GENOMIC DNA]</scope>
    <source>
        <strain evidence="3">DSM 18266</strain>
    </source>
</reference>
<dbReference type="EMBL" id="JAAIJR010000007">
    <property type="protein sequence ID" value="NEX19275.1"/>
    <property type="molecule type" value="Genomic_DNA"/>
</dbReference>